<proteinExistence type="predicted"/>
<accession>A0ABM4B6P0</accession>
<sequence>MEDLDTSDELDLSCLLLSNFQLKSLSAHFGFNPINIRKLVLRSNSLKELPSSISDLCNLQELDASSNQISWISGEIFCLKQINKLELRNNQLQTLPKEFENCSSLKILNLGGNLFTDIPPPIFNLKGLQKLFLGGNKIAVLPPQIEKLTCLEVLYLGGNLLKTVCPNLGKLKHLKQLVLCDNQLEVIPQEFGFLKSLESLSLHQNYLKTLPMGILSLVNLQELTLRDNPLVNTFIKKLEFNPPTLLEICGRCIKKAKVPYTQHDLPRVLCNYLNSAQCCVNPKCDGVYFDSRVKCIKFVDFCGKYRLPLEQYLCSPCDNGDSKFDAVDSYIMQKVLLPKNVVDSD</sequence>
<reference evidence="4" key="2">
    <citation type="submission" date="2025-08" db="UniProtKB">
        <authorList>
            <consortium name="RefSeq"/>
        </authorList>
    </citation>
    <scope>IDENTIFICATION</scope>
</reference>
<dbReference type="Pfam" id="PF13855">
    <property type="entry name" value="LRR_8"/>
    <property type="match status" value="2"/>
</dbReference>
<dbReference type="Pfam" id="PF00560">
    <property type="entry name" value="LRR_1"/>
    <property type="match status" value="1"/>
</dbReference>
<keyword evidence="1" id="KW-0433">Leucine-rich repeat</keyword>
<dbReference type="SMART" id="SM00369">
    <property type="entry name" value="LRR_TYP"/>
    <property type="match status" value="6"/>
</dbReference>
<evidence type="ECO:0000313" key="4">
    <source>
        <dbReference type="RefSeq" id="XP_065644528.1"/>
    </source>
</evidence>
<dbReference type="InterPro" id="IPR032675">
    <property type="entry name" value="LRR_dom_sf"/>
</dbReference>
<evidence type="ECO:0000256" key="2">
    <source>
        <dbReference type="ARBA" id="ARBA00022737"/>
    </source>
</evidence>
<name>A0ABM4B6P0_HYDVU</name>
<dbReference type="PANTHER" id="PTHR45752:SF13">
    <property type="entry name" value="LEUCINE-RICH REPEAT-CONTAINING PROTEIN 58"/>
    <property type="match status" value="1"/>
</dbReference>
<dbReference type="RefSeq" id="XP_065644528.1">
    <property type="nucleotide sequence ID" value="XM_065788456.1"/>
</dbReference>
<dbReference type="SUPFAM" id="SSF52058">
    <property type="entry name" value="L domain-like"/>
    <property type="match status" value="1"/>
</dbReference>
<dbReference type="PANTHER" id="PTHR45752">
    <property type="entry name" value="LEUCINE-RICH REPEAT-CONTAINING"/>
    <property type="match status" value="1"/>
</dbReference>
<keyword evidence="3" id="KW-1185">Reference proteome</keyword>
<keyword evidence="2" id="KW-0677">Repeat</keyword>
<dbReference type="GeneID" id="100207684"/>
<reference evidence="3" key="1">
    <citation type="submission" date="2025-05" db="UniProtKB">
        <authorList>
            <consortium name="RefSeq"/>
        </authorList>
    </citation>
    <scope>NUCLEOTIDE SEQUENCE [LARGE SCALE GENOMIC DNA]</scope>
</reference>
<dbReference type="InterPro" id="IPR050715">
    <property type="entry name" value="LRR-SigEffector_domain"/>
</dbReference>
<evidence type="ECO:0000256" key="1">
    <source>
        <dbReference type="ARBA" id="ARBA00022614"/>
    </source>
</evidence>
<dbReference type="Gene3D" id="3.80.10.10">
    <property type="entry name" value="Ribonuclease Inhibitor"/>
    <property type="match status" value="1"/>
</dbReference>
<dbReference type="Proteomes" id="UP001652625">
    <property type="component" value="Chromosome 01"/>
</dbReference>
<gene>
    <name evidence="4" type="primary">LOC100207684</name>
</gene>
<organism evidence="3 4">
    <name type="scientific">Hydra vulgaris</name>
    <name type="common">Hydra</name>
    <name type="synonym">Hydra attenuata</name>
    <dbReference type="NCBI Taxonomy" id="6087"/>
    <lineage>
        <taxon>Eukaryota</taxon>
        <taxon>Metazoa</taxon>
        <taxon>Cnidaria</taxon>
        <taxon>Hydrozoa</taxon>
        <taxon>Hydroidolina</taxon>
        <taxon>Anthoathecata</taxon>
        <taxon>Aplanulata</taxon>
        <taxon>Hydridae</taxon>
        <taxon>Hydra</taxon>
    </lineage>
</organism>
<dbReference type="InterPro" id="IPR003591">
    <property type="entry name" value="Leu-rich_rpt_typical-subtyp"/>
</dbReference>
<protein>
    <submittedName>
        <fullName evidence="4">Leucine-rich repeat-containing protein 58 isoform X2</fullName>
    </submittedName>
</protein>
<dbReference type="PROSITE" id="PS51450">
    <property type="entry name" value="LRR"/>
    <property type="match status" value="2"/>
</dbReference>
<evidence type="ECO:0000313" key="3">
    <source>
        <dbReference type="Proteomes" id="UP001652625"/>
    </source>
</evidence>
<dbReference type="InterPro" id="IPR001611">
    <property type="entry name" value="Leu-rich_rpt"/>
</dbReference>